<accession>A0A812JC18</accession>
<dbReference type="Proteomes" id="UP000604046">
    <property type="component" value="Unassembled WGS sequence"/>
</dbReference>
<comment type="caution">
    <text evidence="1">The sequence shown here is derived from an EMBL/GenBank/DDBJ whole genome shotgun (WGS) entry which is preliminary data.</text>
</comment>
<evidence type="ECO:0000313" key="2">
    <source>
        <dbReference type="Proteomes" id="UP000604046"/>
    </source>
</evidence>
<dbReference type="AlphaFoldDB" id="A0A812JC18"/>
<sequence length="177" mass="19599">MDGECYAFVSDAHPNRDIQNASLLRGFIEVEHGQWVDREDAGVSKLGRLGDQLADEAEDAEAEEACDATLEQSEDGETSKCPMMPVVRKARDKVVQAAKEAGKWARRLFPKYLGAPDEEDIAPDSSNPLFASDVAKGSCNLQTLDGCSFKEQFFIEKQRNASAEKRQSVPWRFGRVA</sequence>
<dbReference type="OrthoDB" id="452628at2759"/>
<reference evidence="1" key="1">
    <citation type="submission" date="2021-02" db="EMBL/GenBank/DDBJ databases">
        <authorList>
            <person name="Dougan E. K."/>
            <person name="Rhodes N."/>
            <person name="Thang M."/>
            <person name="Chan C."/>
        </authorList>
    </citation>
    <scope>NUCLEOTIDE SEQUENCE</scope>
</reference>
<name>A0A812JC18_9DINO</name>
<gene>
    <name evidence="1" type="primary">kif1</name>
    <name evidence="1" type="ORF">SNAT2548_LOCUS6011</name>
</gene>
<organism evidence="1 2">
    <name type="scientific">Symbiodinium natans</name>
    <dbReference type="NCBI Taxonomy" id="878477"/>
    <lineage>
        <taxon>Eukaryota</taxon>
        <taxon>Sar</taxon>
        <taxon>Alveolata</taxon>
        <taxon>Dinophyceae</taxon>
        <taxon>Suessiales</taxon>
        <taxon>Symbiodiniaceae</taxon>
        <taxon>Symbiodinium</taxon>
    </lineage>
</organism>
<proteinExistence type="predicted"/>
<keyword evidence="2" id="KW-1185">Reference proteome</keyword>
<evidence type="ECO:0000313" key="1">
    <source>
        <dbReference type="EMBL" id="CAE7201116.1"/>
    </source>
</evidence>
<protein>
    <submittedName>
        <fullName evidence="1">Kif1 protein</fullName>
    </submittedName>
</protein>
<dbReference type="EMBL" id="CAJNDS010000391">
    <property type="protein sequence ID" value="CAE7201116.1"/>
    <property type="molecule type" value="Genomic_DNA"/>
</dbReference>